<organism evidence="1 2">
    <name type="scientific">Salinicola lusitanus</name>
    <dbReference type="NCBI Taxonomy" id="1949085"/>
    <lineage>
        <taxon>Bacteria</taxon>
        <taxon>Pseudomonadati</taxon>
        <taxon>Pseudomonadota</taxon>
        <taxon>Gammaproteobacteria</taxon>
        <taxon>Oceanospirillales</taxon>
        <taxon>Halomonadaceae</taxon>
        <taxon>Salinicola</taxon>
    </lineage>
</organism>
<dbReference type="Proteomes" id="UP001453229">
    <property type="component" value="Chromosome"/>
</dbReference>
<name>A0ABZ3CYJ6_9GAMM</name>
<gene>
    <name evidence="1" type="ORF">AAGT95_09585</name>
</gene>
<protein>
    <submittedName>
        <fullName evidence="1">Uncharacterized protein</fullName>
    </submittedName>
</protein>
<evidence type="ECO:0000313" key="2">
    <source>
        <dbReference type="Proteomes" id="UP001453229"/>
    </source>
</evidence>
<evidence type="ECO:0000313" key="1">
    <source>
        <dbReference type="EMBL" id="XAD56224.1"/>
    </source>
</evidence>
<proteinExistence type="predicted"/>
<sequence length="69" mass="7607">MSQKRDSHGTPCTIRIFENEHGGVSVDAGFEVSDPRSLSTTQALALVGVTAIHHAMIEYREKARKETTH</sequence>
<dbReference type="EMBL" id="CP151919">
    <property type="protein sequence ID" value="XAD56224.1"/>
    <property type="molecule type" value="Genomic_DNA"/>
</dbReference>
<accession>A0ABZ3CYJ6</accession>
<dbReference type="RefSeq" id="WP_342596339.1">
    <property type="nucleotide sequence ID" value="NZ_CP151919.1"/>
</dbReference>
<keyword evidence="2" id="KW-1185">Reference proteome</keyword>
<reference evidence="1 2" key="1">
    <citation type="submission" date="2024-04" db="EMBL/GenBank/DDBJ databases">
        <title>Salinicola lusitanus LLJ914,a marine bacterium isolated from the Okinawa Trough.</title>
        <authorList>
            <person name="Li J."/>
        </authorList>
    </citation>
    <scope>NUCLEOTIDE SEQUENCE [LARGE SCALE GENOMIC DNA]</scope>
    <source>
        <strain evidence="1 2">LLJ914</strain>
    </source>
</reference>